<keyword evidence="1" id="KW-0808">Transferase</keyword>
<dbReference type="Pfam" id="PF12710">
    <property type="entry name" value="HAD"/>
    <property type="match status" value="1"/>
</dbReference>
<dbReference type="OrthoDB" id="9803632at2"/>
<protein>
    <submittedName>
        <fullName evidence="1">[similarity to] prenyltransferase, UbiA</fullName>
    </submittedName>
</protein>
<dbReference type="EMBL" id="CVUD02000258">
    <property type="protein sequence ID" value="SEH95699.1"/>
    <property type="molecule type" value="Genomic_DNA"/>
</dbReference>
<dbReference type="Proteomes" id="UP000198559">
    <property type="component" value="Unassembled WGS sequence"/>
</dbReference>
<organism evidence="1 2">
    <name type="scientific">Bathymodiolus azoricus thioautotrophic gill symbiont</name>
    <dbReference type="NCBI Taxonomy" id="235205"/>
    <lineage>
        <taxon>Bacteria</taxon>
        <taxon>Pseudomonadati</taxon>
        <taxon>Pseudomonadota</taxon>
        <taxon>Gammaproteobacteria</taxon>
        <taxon>sulfur-oxidizing symbionts</taxon>
    </lineage>
</organism>
<name>A0A1H6M3B3_9GAMM</name>
<dbReference type="RefSeq" id="WP_090717757.1">
    <property type="nucleotide sequence ID" value="NZ_CAESAP020000355.1"/>
</dbReference>
<evidence type="ECO:0000313" key="1">
    <source>
        <dbReference type="EMBL" id="SEH95699.1"/>
    </source>
</evidence>
<proteinExistence type="predicted"/>
<dbReference type="AlphaFoldDB" id="A0A1H6M3B3"/>
<accession>A0A1H6M3B3</accession>
<evidence type="ECO:0000313" key="2">
    <source>
        <dbReference type="Proteomes" id="UP000198559"/>
    </source>
</evidence>
<dbReference type="GO" id="GO:0016740">
    <property type="term" value="F:transferase activity"/>
    <property type="evidence" value="ECO:0007669"/>
    <property type="project" value="UniProtKB-KW"/>
</dbReference>
<dbReference type="Gene3D" id="3.40.50.1000">
    <property type="entry name" value="HAD superfamily/HAD-like"/>
    <property type="match status" value="1"/>
</dbReference>
<dbReference type="InterPro" id="IPR023214">
    <property type="entry name" value="HAD_sf"/>
</dbReference>
<sequence>MNKNIPLIVDLDHTLIDTDLLFESSIATLKKSPWLIALYPFWLLQGKGYLKEQLIKHCDIDISTLPYNQTTIDYINKCKKEGVQVILATASHGFYARKVAKHTGLFDDVMASNKHFNLSSHNKADKLIERFGKQGFDYIGDHMRDLPVWQASNLAILTNVSNKVIRKTQHLNTLVLSRK</sequence>
<gene>
    <name evidence="1" type="ORF">BAZSYMB_SCAFFOLD00067_6</name>
</gene>
<dbReference type="SUPFAM" id="SSF56784">
    <property type="entry name" value="HAD-like"/>
    <property type="match status" value="1"/>
</dbReference>
<dbReference type="STRING" id="235205.BAZSYMB_SCAFFOLD00067_6"/>
<reference evidence="2" key="1">
    <citation type="submission" date="2016-06" db="EMBL/GenBank/DDBJ databases">
        <authorList>
            <person name="Petersen J."/>
            <person name="Sayavedra L."/>
        </authorList>
    </citation>
    <scope>NUCLEOTIDE SEQUENCE [LARGE SCALE GENOMIC DNA]</scope>
    <source>
        <strain evidence="2">BazSymB</strain>
    </source>
</reference>
<dbReference type="InterPro" id="IPR036412">
    <property type="entry name" value="HAD-like_sf"/>
</dbReference>